<evidence type="ECO:0000256" key="3">
    <source>
        <dbReference type="SAM" id="MobiDB-lite"/>
    </source>
</evidence>
<dbReference type="Pfam" id="PF13855">
    <property type="entry name" value="LRR_8"/>
    <property type="match status" value="1"/>
</dbReference>
<dbReference type="Pfam" id="PF00560">
    <property type="entry name" value="LRR_1"/>
    <property type="match status" value="1"/>
</dbReference>
<dbReference type="InterPro" id="IPR003591">
    <property type="entry name" value="Leu-rich_rpt_typical-subtyp"/>
</dbReference>
<reference evidence="5" key="2">
    <citation type="submission" date="2009-02" db="EMBL/GenBank/DDBJ databases">
        <authorList>
            <person name="Glithero R."/>
        </authorList>
    </citation>
    <scope>NUCLEOTIDE SEQUENCE</scope>
</reference>
<feature type="compositionally biased region" description="Basic and acidic residues" evidence="3">
    <location>
        <begin position="350"/>
        <end position="372"/>
    </location>
</feature>
<dbReference type="EMBL" id="CU367882">
    <property type="protein sequence ID" value="CBH09261.1"/>
    <property type="molecule type" value="Genomic_DNA"/>
</dbReference>
<dbReference type="PANTHER" id="PTHR48051:SF54">
    <property type="entry name" value="LEUCINE-RICH REPEAT-CONTAINING PROTEIN"/>
    <property type="match status" value="1"/>
</dbReference>
<dbReference type="Gene3D" id="3.80.10.10">
    <property type="entry name" value="Ribonuclease Inhibitor"/>
    <property type="match status" value="2"/>
</dbReference>
<accession>C9S273</accession>
<evidence type="ECO:0000256" key="1">
    <source>
        <dbReference type="ARBA" id="ARBA00022614"/>
    </source>
</evidence>
<keyword evidence="1" id="KW-0433">Leucine-rich repeat</keyword>
<keyword evidence="2" id="KW-0677">Repeat</keyword>
<dbReference type="InterPro" id="IPR050216">
    <property type="entry name" value="LRR_domain-containing"/>
</dbReference>
<dbReference type="PROSITE" id="PS51450">
    <property type="entry name" value="LRR"/>
    <property type="match status" value="2"/>
</dbReference>
<sequence length="473" mass="55014">MEMEENENKPIPNTNGLISIHLNHDIITVLDLSHKNISAIDGNLQLPVNLMELNLTHNELREVPIVVQNLTKLKFLDISYNKIEYYDDTPKFYQEIEILNLSHNALLGPPYWIWAEKLKNLKEINLSCNNKITQLFINGYFEELLEYETLVTHITAYNCNLNNKYMKLLSTLPLAKSICLGTSELSNSRFANYIEEFPCVGLDKSTEIEHLNLINIGLFNITSDISIYINLREIDLSLNGLSDLPDEFSLLENLEVCILSLNNLLYLPETFNKLKKLFCLYLNNNCLCMLPENLCLLPFLKKLDLYDNNLNEIPEGIDNLLELDLAQNYFEEPADDEYIKKKTKLRIKSPERNNGRKVEKERPESEHSRTTDEDILYNSEIEKPVADVDNQSFSEKEDWDSDEYWIPHRGPSYTSTQSPWLYFVKRKMREGNFCPMDAHQVPIAELVEYEKYCNPKVNYESDGQFEDCSSDDD</sequence>
<reference evidence="4" key="3">
    <citation type="journal article" name="Mol. Ecol.">
        <title>Characterization of a hotspot for mimicry: Assembly of a butterfly wing transcriptome to genomic sequence at the HmYb/Sb locus.</title>
        <authorList>
            <person name="Ferguson L."/>
            <person name="Fai Lee S."/>
            <person name="Chamberlain N."/>
            <person name="Nadeau N."/>
            <person name="Joron M."/>
            <person name="Baxter S."/>
            <person name="Wilkinson P."/>
            <person name="Papanicolaou A."/>
            <person name="Kumar S."/>
            <person name="Thuan-Jin Clark R."/>
            <person name="Davidson C."/>
            <person name="Glithero R."/>
            <person name="Beasley H."/>
            <person name="Vogel H."/>
            <person name="Ffrench-Constant R."/>
            <person name="Jiggins C."/>
        </authorList>
    </citation>
    <scope>NUCLEOTIDE SEQUENCE</scope>
</reference>
<evidence type="ECO:0000256" key="2">
    <source>
        <dbReference type="ARBA" id="ARBA00022737"/>
    </source>
</evidence>
<feature type="region of interest" description="Disordered" evidence="3">
    <location>
        <begin position="350"/>
        <end position="375"/>
    </location>
</feature>
<dbReference type="GO" id="GO:0005737">
    <property type="term" value="C:cytoplasm"/>
    <property type="evidence" value="ECO:0007669"/>
    <property type="project" value="TreeGrafter"/>
</dbReference>
<protein>
    <submittedName>
        <fullName evidence="4">HM00024 protein</fullName>
    </submittedName>
</protein>
<reference evidence="4" key="1">
    <citation type="submission" date="2008-11" db="EMBL/GenBank/DDBJ databases">
        <authorList>
            <person name="Beasley H."/>
        </authorList>
    </citation>
    <scope>NUCLEOTIDE SEQUENCE</scope>
</reference>
<dbReference type="InterPro" id="IPR032675">
    <property type="entry name" value="LRR_dom_sf"/>
</dbReference>
<organism evidence="4">
    <name type="scientific">Heliconius melpomene</name>
    <name type="common">Postman butterfly</name>
    <dbReference type="NCBI Taxonomy" id="34740"/>
    <lineage>
        <taxon>Eukaryota</taxon>
        <taxon>Metazoa</taxon>
        <taxon>Ecdysozoa</taxon>
        <taxon>Arthropoda</taxon>
        <taxon>Hexapoda</taxon>
        <taxon>Insecta</taxon>
        <taxon>Pterygota</taxon>
        <taxon>Neoptera</taxon>
        <taxon>Endopterygota</taxon>
        <taxon>Lepidoptera</taxon>
        <taxon>Glossata</taxon>
        <taxon>Ditrysia</taxon>
        <taxon>Papilionoidea</taxon>
        <taxon>Nymphalidae</taxon>
        <taxon>Heliconiinae</taxon>
        <taxon>Heliconiini</taxon>
        <taxon>Heliconius</taxon>
    </lineage>
</organism>
<dbReference type="AlphaFoldDB" id="C9S273"/>
<proteinExistence type="predicted"/>
<gene>
    <name evidence="4" type="primary">HM00024</name>
</gene>
<dbReference type="SMART" id="SM00369">
    <property type="entry name" value="LRR_TYP"/>
    <property type="match status" value="6"/>
</dbReference>
<name>C9S273_HELME</name>
<dbReference type="EMBL" id="CU463862">
    <property type="protein sequence ID" value="CBH09265.1"/>
    <property type="molecule type" value="Genomic_DNA"/>
</dbReference>
<dbReference type="InterPro" id="IPR001611">
    <property type="entry name" value="Leu-rich_rpt"/>
</dbReference>
<dbReference type="SUPFAM" id="SSF52058">
    <property type="entry name" value="L domain-like"/>
    <property type="match status" value="1"/>
</dbReference>
<evidence type="ECO:0000313" key="5">
    <source>
        <dbReference type="EMBL" id="CBH09265.1"/>
    </source>
</evidence>
<dbReference type="PANTHER" id="PTHR48051">
    <property type="match status" value="1"/>
</dbReference>
<evidence type="ECO:0000313" key="4">
    <source>
        <dbReference type="EMBL" id="CBH09261.1"/>
    </source>
</evidence>